<evidence type="ECO:0000256" key="2">
    <source>
        <dbReference type="ARBA" id="ARBA00005019"/>
    </source>
</evidence>
<evidence type="ECO:0000256" key="1">
    <source>
        <dbReference type="ARBA" id="ARBA00002324"/>
    </source>
</evidence>
<evidence type="ECO:0000256" key="4">
    <source>
        <dbReference type="ARBA" id="ARBA00022642"/>
    </source>
</evidence>
<feature type="domain" description="Cytidyltransferase-like" evidence="12">
    <location>
        <begin position="5"/>
        <end position="165"/>
    </location>
</feature>
<dbReference type="InterPro" id="IPR005248">
    <property type="entry name" value="NadD/NMNAT"/>
</dbReference>
<evidence type="ECO:0000256" key="5">
    <source>
        <dbReference type="ARBA" id="ARBA00022679"/>
    </source>
</evidence>
<evidence type="ECO:0000313" key="13">
    <source>
        <dbReference type="EMBL" id="RKT61153.1"/>
    </source>
</evidence>
<comment type="caution">
    <text evidence="13">The sequence shown here is derived from an EMBL/GenBank/DDBJ whole genome shotgun (WGS) entry which is preliminary data.</text>
</comment>
<sequence>MKIGIFSGSFNPIHTGHLIIANYLCEFEKLDEIWFVVSPQNPLKSKRDLLSDIHRITMVKKAIRGNRKFKYCDIEFSLPLPSYTVRTLKTLKEKYPENEFHLIIGSDNWLIFDRWKDYQEILDNYPIFIYPRLGYEIASKNSLNGKNIQIAKSPIIEISSTFIREGISKGKNMNYYMPSNVYRYILSKALYQPQT</sequence>
<comment type="catalytic activity">
    <reaction evidence="10 11">
        <text>nicotinate beta-D-ribonucleotide + ATP + H(+) = deamido-NAD(+) + diphosphate</text>
        <dbReference type="Rhea" id="RHEA:22860"/>
        <dbReference type="ChEBI" id="CHEBI:15378"/>
        <dbReference type="ChEBI" id="CHEBI:30616"/>
        <dbReference type="ChEBI" id="CHEBI:33019"/>
        <dbReference type="ChEBI" id="CHEBI:57502"/>
        <dbReference type="ChEBI" id="CHEBI:58437"/>
        <dbReference type="EC" id="2.7.7.18"/>
    </reaction>
</comment>
<organism evidence="13 14">
    <name type="scientific">Coprobacter fastidiosus NSB1 = JCM 33896</name>
    <dbReference type="NCBI Taxonomy" id="1349822"/>
    <lineage>
        <taxon>Bacteria</taxon>
        <taxon>Pseudomonadati</taxon>
        <taxon>Bacteroidota</taxon>
        <taxon>Bacteroidia</taxon>
        <taxon>Bacteroidales</taxon>
        <taxon>Barnesiellaceae</taxon>
        <taxon>Coprobacter</taxon>
    </lineage>
</organism>
<dbReference type="CDD" id="cd02165">
    <property type="entry name" value="NMNAT"/>
    <property type="match status" value="1"/>
</dbReference>
<dbReference type="GO" id="GO:0009435">
    <property type="term" value="P:NAD+ biosynthetic process"/>
    <property type="evidence" value="ECO:0007669"/>
    <property type="project" value="UniProtKB-UniRule"/>
</dbReference>
<comment type="similarity">
    <text evidence="3 11">Belongs to the NadD family.</text>
</comment>
<dbReference type="InterPro" id="IPR014729">
    <property type="entry name" value="Rossmann-like_a/b/a_fold"/>
</dbReference>
<keyword evidence="6 11" id="KW-0548">Nucleotidyltransferase</keyword>
<keyword evidence="7 11" id="KW-0547">Nucleotide-binding</keyword>
<dbReference type="NCBIfam" id="TIGR00125">
    <property type="entry name" value="cyt_tran_rel"/>
    <property type="match status" value="1"/>
</dbReference>
<keyword evidence="5 11" id="KW-0808">Transferase</keyword>
<dbReference type="Pfam" id="PF01467">
    <property type="entry name" value="CTP_transf_like"/>
    <property type="match status" value="1"/>
</dbReference>
<protein>
    <recommendedName>
        <fullName evidence="11">Probable nicotinate-nucleotide adenylyltransferase</fullName>
        <ecNumber evidence="11">2.7.7.18</ecNumber>
    </recommendedName>
    <alternativeName>
        <fullName evidence="11">Deamido-NAD(+) diphosphorylase</fullName>
    </alternativeName>
    <alternativeName>
        <fullName evidence="11">Deamido-NAD(+) pyrophosphorylase</fullName>
    </alternativeName>
    <alternativeName>
        <fullName evidence="11">Nicotinate mononucleotide adenylyltransferase</fullName>
        <shortName evidence="11">NaMN adenylyltransferase</shortName>
    </alternativeName>
</protein>
<evidence type="ECO:0000256" key="7">
    <source>
        <dbReference type="ARBA" id="ARBA00022741"/>
    </source>
</evidence>
<evidence type="ECO:0000313" key="14">
    <source>
        <dbReference type="Proteomes" id="UP000269493"/>
    </source>
</evidence>
<accession>A0A495WKI2</accession>
<comment type="pathway">
    <text evidence="2 11">Cofactor biosynthesis; NAD(+) biosynthesis; deamido-NAD(+) from nicotinate D-ribonucleotide: step 1/1.</text>
</comment>
<dbReference type="NCBIfam" id="NF000840">
    <property type="entry name" value="PRK00071.1-3"/>
    <property type="match status" value="1"/>
</dbReference>
<dbReference type="InterPro" id="IPR004821">
    <property type="entry name" value="Cyt_trans-like"/>
</dbReference>
<keyword evidence="4 11" id="KW-0662">Pyridine nucleotide biosynthesis</keyword>
<evidence type="ECO:0000256" key="9">
    <source>
        <dbReference type="ARBA" id="ARBA00023027"/>
    </source>
</evidence>
<evidence type="ECO:0000256" key="6">
    <source>
        <dbReference type="ARBA" id="ARBA00022695"/>
    </source>
</evidence>
<keyword evidence="9 11" id="KW-0520">NAD</keyword>
<comment type="function">
    <text evidence="1 11">Catalyzes the reversible adenylation of nicotinate mononucleotide (NaMN) to nicotinic acid adenine dinucleotide (NaAD).</text>
</comment>
<dbReference type="EC" id="2.7.7.18" evidence="11"/>
<reference evidence="13 14" key="1">
    <citation type="submission" date="2018-10" db="EMBL/GenBank/DDBJ databases">
        <title>Genomic Encyclopedia of Archaeal and Bacterial Type Strains, Phase II (KMG-II): from individual species to whole genera.</title>
        <authorList>
            <person name="Goeker M."/>
        </authorList>
    </citation>
    <scope>NUCLEOTIDE SEQUENCE [LARGE SCALE GENOMIC DNA]</scope>
    <source>
        <strain evidence="13 14">NSB1</strain>
    </source>
</reference>
<keyword evidence="8 11" id="KW-0067">ATP-binding</keyword>
<dbReference type="Proteomes" id="UP000269493">
    <property type="component" value="Unassembled WGS sequence"/>
</dbReference>
<evidence type="ECO:0000256" key="3">
    <source>
        <dbReference type="ARBA" id="ARBA00009014"/>
    </source>
</evidence>
<evidence type="ECO:0000256" key="11">
    <source>
        <dbReference type="HAMAP-Rule" id="MF_00244"/>
    </source>
</evidence>
<dbReference type="RefSeq" id="WP_009316760.1">
    <property type="nucleotide sequence ID" value="NZ_KI440778.1"/>
</dbReference>
<proteinExistence type="inferred from homology"/>
<name>A0A495WKI2_9BACT</name>
<dbReference type="GeneID" id="92927351"/>
<dbReference type="AlphaFoldDB" id="A0A495WKI2"/>
<dbReference type="GO" id="GO:0005524">
    <property type="term" value="F:ATP binding"/>
    <property type="evidence" value="ECO:0007669"/>
    <property type="project" value="UniProtKB-KW"/>
</dbReference>
<keyword evidence="14" id="KW-1185">Reference proteome</keyword>
<dbReference type="PANTHER" id="PTHR39321">
    <property type="entry name" value="NICOTINATE-NUCLEOTIDE ADENYLYLTRANSFERASE-RELATED"/>
    <property type="match status" value="1"/>
</dbReference>
<dbReference type="NCBIfam" id="TIGR00482">
    <property type="entry name" value="nicotinate (nicotinamide) nucleotide adenylyltransferase"/>
    <property type="match status" value="1"/>
</dbReference>
<dbReference type="HAMAP" id="MF_00244">
    <property type="entry name" value="NaMN_adenylyltr"/>
    <property type="match status" value="1"/>
</dbReference>
<dbReference type="UniPathway" id="UPA00253">
    <property type="reaction ID" value="UER00332"/>
</dbReference>
<dbReference type="Gene3D" id="3.40.50.620">
    <property type="entry name" value="HUPs"/>
    <property type="match status" value="1"/>
</dbReference>
<dbReference type="EMBL" id="RBXN01000001">
    <property type="protein sequence ID" value="RKT61153.1"/>
    <property type="molecule type" value="Genomic_DNA"/>
</dbReference>
<dbReference type="SUPFAM" id="SSF52374">
    <property type="entry name" value="Nucleotidylyl transferase"/>
    <property type="match status" value="1"/>
</dbReference>
<dbReference type="GO" id="GO:0004515">
    <property type="term" value="F:nicotinate-nucleotide adenylyltransferase activity"/>
    <property type="evidence" value="ECO:0007669"/>
    <property type="project" value="UniProtKB-UniRule"/>
</dbReference>
<gene>
    <name evidence="11" type="primary">nadD</name>
    <name evidence="13" type="ORF">BC742_0194</name>
</gene>
<evidence type="ECO:0000259" key="12">
    <source>
        <dbReference type="Pfam" id="PF01467"/>
    </source>
</evidence>
<dbReference type="OrthoDB" id="5295945at2"/>
<evidence type="ECO:0000256" key="10">
    <source>
        <dbReference type="ARBA" id="ARBA00048721"/>
    </source>
</evidence>
<dbReference type="PANTHER" id="PTHR39321:SF3">
    <property type="entry name" value="PHOSPHOPANTETHEINE ADENYLYLTRANSFERASE"/>
    <property type="match status" value="1"/>
</dbReference>
<evidence type="ECO:0000256" key="8">
    <source>
        <dbReference type="ARBA" id="ARBA00022840"/>
    </source>
</evidence>